<feature type="compositionally biased region" description="Basic residues" evidence="1">
    <location>
        <begin position="74"/>
        <end position="89"/>
    </location>
</feature>
<dbReference type="Proteomes" id="UP000019335">
    <property type="component" value="Chromosome 4"/>
</dbReference>
<reference evidence="2 3" key="1">
    <citation type="journal article" date="2014" name="Mol. Plant">
        <title>Chromosome Scale Genome Assembly and Transcriptome Profiling of Nannochloropsis gaditana in Nitrogen Depletion.</title>
        <authorList>
            <person name="Corteggiani Carpinelli E."/>
            <person name="Telatin A."/>
            <person name="Vitulo N."/>
            <person name="Forcato C."/>
            <person name="D'Angelo M."/>
            <person name="Schiavon R."/>
            <person name="Vezzi A."/>
            <person name="Giacometti G.M."/>
            <person name="Morosinotto T."/>
            <person name="Valle G."/>
        </authorList>
    </citation>
    <scope>NUCLEOTIDE SEQUENCE [LARGE SCALE GENOMIC DNA]</scope>
    <source>
        <strain evidence="2 3">B-31</strain>
    </source>
</reference>
<feature type="compositionally biased region" description="Polar residues" evidence="1">
    <location>
        <begin position="56"/>
        <end position="69"/>
    </location>
</feature>
<evidence type="ECO:0000256" key="1">
    <source>
        <dbReference type="SAM" id="MobiDB-lite"/>
    </source>
</evidence>
<comment type="caution">
    <text evidence="2">The sequence shown here is derived from an EMBL/GenBank/DDBJ whole genome shotgun (WGS) entry which is preliminary data.</text>
</comment>
<feature type="region of interest" description="Disordered" evidence="1">
    <location>
        <begin position="128"/>
        <end position="147"/>
    </location>
</feature>
<sequence>MVGRQALPWECGHRLCPRGGGEGAAEATGSQEARADESIITHDILINGDKTRKDGSSTGSCGSIGAVTQGNGGKGKRARTLSKAKRKRKEPGANKGIVLRVLLDPHLSLLPAGAVPFLSHLQIRGSQHTRDASELPQVVSSPPSRSTEMDYATNRVLDIHGFSIPEHTHTVEASLEQEQRQCTRRKLTNEDGDKKVLSMSFQTDPNQDKRIDVVSAQNDRALNKTVNIIFAV</sequence>
<protein>
    <submittedName>
        <fullName evidence="2">Uncharacterized protein</fullName>
    </submittedName>
</protein>
<organism evidence="2 3">
    <name type="scientific">Nannochloropsis gaditana</name>
    <dbReference type="NCBI Taxonomy" id="72520"/>
    <lineage>
        <taxon>Eukaryota</taxon>
        <taxon>Sar</taxon>
        <taxon>Stramenopiles</taxon>
        <taxon>Ochrophyta</taxon>
        <taxon>Eustigmatophyceae</taxon>
        <taxon>Eustigmatales</taxon>
        <taxon>Monodopsidaceae</taxon>
        <taxon>Nannochloropsis</taxon>
    </lineage>
</organism>
<dbReference type="OrthoDB" id="10591809at2759"/>
<evidence type="ECO:0000313" key="3">
    <source>
        <dbReference type="Proteomes" id="UP000019335"/>
    </source>
</evidence>
<accession>W7U6C2</accession>
<feature type="region of interest" description="Disordered" evidence="1">
    <location>
        <begin position="12"/>
        <end position="34"/>
    </location>
</feature>
<evidence type="ECO:0000313" key="2">
    <source>
        <dbReference type="EMBL" id="EWM28411.1"/>
    </source>
</evidence>
<dbReference type="EMBL" id="AZIL01000312">
    <property type="protein sequence ID" value="EWM28411.1"/>
    <property type="molecule type" value="Genomic_DNA"/>
</dbReference>
<keyword evidence="3" id="KW-1185">Reference proteome</keyword>
<name>W7U6C2_9STRA</name>
<gene>
    <name evidence="2" type="ORF">Naga_100088g7</name>
</gene>
<feature type="region of interest" description="Disordered" evidence="1">
    <location>
        <begin position="48"/>
        <end position="91"/>
    </location>
</feature>
<proteinExistence type="predicted"/>
<dbReference type="AlphaFoldDB" id="W7U6C2"/>